<dbReference type="EMBL" id="KZ679266">
    <property type="protein sequence ID" value="PTB38339.1"/>
    <property type="molecule type" value="Genomic_DNA"/>
</dbReference>
<dbReference type="Proteomes" id="UP000240493">
    <property type="component" value="Unassembled WGS sequence"/>
</dbReference>
<gene>
    <name evidence="2" type="ORF">M441DRAFT_29718</name>
</gene>
<sequence>MDNKDKLKKAIELYNEFAAEASRASDVARICDDNKVAGIERGKVAQRPSRSLSLDQISLVKQIDKLKAEFGEKTEYEPEDPLIQSPALAHFSPFSKPESRGPPRGQSQQWQREHLRSDDPQQRELEELFEEPSSPRFRQSKGPYQHPSRSQSFQSQSQQSQQSRSRYRSQPSGSQPSRSHSSRSQSSRSQPPGSQPPGSQSSQSQPQQYQQQQPMRYKNAPRQHHRQRQRTNSWPRTQGLENLAAHGLAYVPEAPREAAALSINHGADTAMLELQELPSGARKGKDRVARGDYGLGPDPVIDVEANKKKVCCSNFPKFPGWKNWFTRRGDE</sequence>
<protein>
    <submittedName>
        <fullName evidence="2">Uncharacterized protein</fullName>
    </submittedName>
</protein>
<feature type="region of interest" description="Disordered" evidence="1">
    <location>
        <begin position="278"/>
        <end position="299"/>
    </location>
</feature>
<proteinExistence type="predicted"/>
<dbReference type="OrthoDB" id="10495090at2759"/>
<evidence type="ECO:0000313" key="3">
    <source>
        <dbReference type="Proteomes" id="UP000240493"/>
    </source>
</evidence>
<feature type="compositionally biased region" description="Low complexity" evidence="1">
    <location>
        <begin position="145"/>
        <end position="214"/>
    </location>
</feature>
<accession>A0A2T3Z0J0</accession>
<feature type="region of interest" description="Disordered" evidence="1">
    <location>
        <begin position="71"/>
        <end position="240"/>
    </location>
</feature>
<name>A0A2T3Z0J0_TRIA4</name>
<dbReference type="AlphaFoldDB" id="A0A2T3Z0J0"/>
<organism evidence="2 3">
    <name type="scientific">Trichoderma asperellum (strain ATCC 204424 / CBS 433.97 / NBRC 101777)</name>
    <dbReference type="NCBI Taxonomy" id="1042311"/>
    <lineage>
        <taxon>Eukaryota</taxon>
        <taxon>Fungi</taxon>
        <taxon>Dikarya</taxon>
        <taxon>Ascomycota</taxon>
        <taxon>Pezizomycotina</taxon>
        <taxon>Sordariomycetes</taxon>
        <taxon>Hypocreomycetidae</taxon>
        <taxon>Hypocreales</taxon>
        <taxon>Hypocreaceae</taxon>
        <taxon>Trichoderma</taxon>
    </lineage>
</organism>
<feature type="compositionally biased region" description="Basic and acidic residues" evidence="1">
    <location>
        <begin position="111"/>
        <end position="126"/>
    </location>
</feature>
<feature type="compositionally biased region" description="Basic residues" evidence="1">
    <location>
        <begin position="219"/>
        <end position="229"/>
    </location>
</feature>
<evidence type="ECO:0000256" key="1">
    <source>
        <dbReference type="SAM" id="MobiDB-lite"/>
    </source>
</evidence>
<keyword evidence="3" id="KW-1185">Reference proteome</keyword>
<reference evidence="2 3" key="1">
    <citation type="submission" date="2016-07" db="EMBL/GenBank/DDBJ databases">
        <title>Multiple horizontal gene transfer events from other fungi enriched the ability of initially mycotrophic Trichoderma (Ascomycota) to feed on dead plant biomass.</title>
        <authorList>
            <consortium name="DOE Joint Genome Institute"/>
            <person name="Aerts A."/>
            <person name="Atanasova L."/>
            <person name="Chenthamara K."/>
            <person name="Zhang J."/>
            <person name="Grujic M."/>
            <person name="Henrissat B."/>
            <person name="Kuo A."/>
            <person name="Salamov A."/>
            <person name="Lipzen A."/>
            <person name="Labutti K."/>
            <person name="Barry K."/>
            <person name="Miao Y."/>
            <person name="Rahimi M.J."/>
            <person name="Shen Q."/>
            <person name="Grigoriev I.V."/>
            <person name="Kubicek C.P."/>
            <person name="Druzhinina I.S."/>
        </authorList>
    </citation>
    <scope>NUCLEOTIDE SEQUENCE [LARGE SCALE GENOMIC DNA]</scope>
    <source>
        <strain evidence="2 3">CBS 433.97</strain>
    </source>
</reference>
<feature type="compositionally biased region" description="Polar residues" evidence="1">
    <location>
        <begin position="230"/>
        <end position="240"/>
    </location>
</feature>
<evidence type="ECO:0000313" key="2">
    <source>
        <dbReference type="EMBL" id="PTB38339.1"/>
    </source>
</evidence>